<sequence length="567" mass="62192">MKFLIIQAALAALFVPSAGAVPTSEPTPTPDSTPAPKVQGPETQQQRFAKVNVDVPTGEGKITGKSRLGVEVFNGIPFADPPVGPLRLKPPRRLSRKLGNVDATGFAPACPQMFVSSELNGQEDCLTVDVARPEGTKAGDKLPVLFWIYGGGFELGSTNSYDATSLLATARKNKQPFVYVAVNYRVAGFGFMPGKEILRDGSSNLGLLDQRMGLEWVADNIEAFGGDPSKVTIWGESAGAISVYNQMLLFGGNASYHGKPLFRGAIMNSGSSVPADPVDCPKGQAVYDFVVEQAGCSGAEDTLKCLRELPYETFLRASTAPPGILSYTSVALSYLPRPDGKVLEDSPDKMTEKGRYHAVPFIIGDQEDEGTIFSIFQTNVTTADKMADYLHQYLFHNAPRDKLKEYVDLYEPALLQGGPFRTGILNELYPGFKRVAAILADVSFLSTRRTVLKSIAKVKPDVPAWSYLSSYFYGTPVVGTFHGSDILHIFYGILPSHAMKSCRTYYFNFLYNLDPNKGVGGYAEWPQWKDNNDLMWFKSFFNNKIIKDDFRSGALGWLEKHGDILRI</sequence>
<dbReference type="Proteomes" id="UP000824596">
    <property type="component" value="Unassembled WGS sequence"/>
</dbReference>
<comment type="subcellular location">
    <subcellularLocation>
        <location evidence="1">Secreted</location>
    </subcellularLocation>
</comment>
<dbReference type="Gene3D" id="3.40.50.1820">
    <property type="entry name" value="alpha/beta hydrolase"/>
    <property type="match status" value="1"/>
</dbReference>
<comment type="similarity">
    <text evidence="2 8">Belongs to the type-B carboxylesterase/lipase family.</text>
</comment>
<dbReference type="InterPro" id="IPR050309">
    <property type="entry name" value="Type-B_Carboxylest/Lipase"/>
</dbReference>
<dbReference type="AlphaFoldDB" id="A0A9P8N5Q4"/>
<keyword evidence="12" id="KW-1185">Reference proteome</keyword>
<dbReference type="PANTHER" id="PTHR11559">
    <property type="entry name" value="CARBOXYLESTERASE"/>
    <property type="match status" value="1"/>
</dbReference>
<keyword evidence="6" id="KW-0443">Lipid metabolism</keyword>
<dbReference type="GO" id="GO:0005576">
    <property type="term" value="C:extracellular region"/>
    <property type="evidence" value="ECO:0007669"/>
    <property type="project" value="UniProtKB-SubCell"/>
</dbReference>
<dbReference type="InterPro" id="IPR029058">
    <property type="entry name" value="AB_hydrolase_fold"/>
</dbReference>
<proteinExistence type="inferred from homology"/>
<evidence type="ECO:0000256" key="4">
    <source>
        <dbReference type="ARBA" id="ARBA00022729"/>
    </source>
</evidence>
<dbReference type="SUPFAM" id="SSF53474">
    <property type="entry name" value="alpha/beta-Hydrolases"/>
    <property type="match status" value="1"/>
</dbReference>
<dbReference type="EMBL" id="JAIZPD010000001">
    <property type="protein sequence ID" value="KAH0967425.1"/>
    <property type="molecule type" value="Genomic_DNA"/>
</dbReference>
<gene>
    <name evidence="11" type="ORF">HRG_00067</name>
</gene>
<protein>
    <recommendedName>
        <fullName evidence="8">Carboxylic ester hydrolase</fullName>
        <ecNumber evidence="8">3.1.1.-</ecNumber>
    </recommendedName>
</protein>
<dbReference type="GO" id="GO:0016787">
    <property type="term" value="F:hydrolase activity"/>
    <property type="evidence" value="ECO:0007669"/>
    <property type="project" value="UniProtKB-KW"/>
</dbReference>
<evidence type="ECO:0000259" key="10">
    <source>
        <dbReference type="Pfam" id="PF00135"/>
    </source>
</evidence>
<dbReference type="PROSITE" id="PS00122">
    <property type="entry name" value="CARBOXYLESTERASE_B_1"/>
    <property type="match status" value="1"/>
</dbReference>
<evidence type="ECO:0000256" key="5">
    <source>
        <dbReference type="ARBA" id="ARBA00022801"/>
    </source>
</evidence>
<evidence type="ECO:0000256" key="9">
    <source>
        <dbReference type="SAM" id="MobiDB-lite"/>
    </source>
</evidence>
<comment type="caution">
    <text evidence="11">The sequence shown here is derived from an EMBL/GenBank/DDBJ whole genome shotgun (WGS) entry which is preliminary data.</text>
</comment>
<keyword evidence="5 8" id="KW-0378">Hydrolase</keyword>
<evidence type="ECO:0000256" key="2">
    <source>
        <dbReference type="ARBA" id="ARBA00005964"/>
    </source>
</evidence>
<name>A0A9P8N5Q4_9HYPO</name>
<dbReference type="InterPro" id="IPR002018">
    <property type="entry name" value="CarbesteraseB"/>
</dbReference>
<accession>A0A9P8N5Q4</accession>
<reference evidence="11" key="1">
    <citation type="submission" date="2021-09" db="EMBL/GenBank/DDBJ databases">
        <title>A high-quality genome of the endoparasitic fungus Hirsutella rhossiliensis with a comparison of Hirsutella genomes reveals transposable elements contributing to genome size variation.</title>
        <authorList>
            <person name="Lin R."/>
            <person name="Jiao Y."/>
            <person name="Sun X."/>
            <person name="Ling J."/>
            <person name="Xie B."/>
            <person name="Cheng X."/>
        </authorList>
    </citation>
    <scope>NUCLEOTIDE SEQUENCE</scope>
    <source>
        <strain evidence="11">HR02</strain>
    </source>
</reference>
<dbReference type="Pfam" id="PF00135">
    <property type="entry name" value="COesterase"/>
    <property type="match status" value="1"/>
</dbReference>
<keyword evidence="7" id="KW-0325">Glycoprotein</keyword>
<dbReference type="FunFam" id="3.40.50.1820:FF:000213">
    <property type="entry name" value="Carboxylic ester hydrolase"/>
    <property type="match status" value="1"/>
</dbReference>
<evidence type="ECO:0000256" key="7">
    <source>
        <dbReference type="ARBA" id="ARBA00023180"/>
    </source>
</evidence>
<dbReference type="OrthoDB" id="408631at2759"/>
<organism evidence="11 12">
    <name type="scientific">Hirsutella rhossiliensis</name>
    <dbReference type="NCBI Taxonomy" id="111463"/>
    <lineage>
        <taxon>Eukaryota</taxon>
        <taxon>Fungi</taxon>
        <taxon>Dikarya</taxon>
        <taxon>Ascomycota</taxon>
        <taxon>Pezizomycotina</taxon>
        <taxon>Sordariomycetes</taxon>
        <taxon>Hypocreomycetidae</taxon>
        <taxon>Hypocreales</taxon>
        <taxon>Ophiocordycipitaceae</taxon>
        <taxon>Hirsutella</taxon>
    </lineage>
</organism>
<feature type="domain" description="Carboxylesterase type B" evidence="10">
    <location>
        <begin position="55"/>
        <end position="533"/>
    </location>
</feature>
<dbReference type="RefSeq" id="XP_044724938.1">
    <property type="nucleotide sequence ID" value="XM_044858538.1"/>
</dbReference>
<dbReference type="EC" id="3.1.1.-" evidence="8"/>
<evidence type="ECO:0000256" key="3">
    <source>
        <dbReference type="ARBA" id="ARBA00022525"/>
    </source>
</evidence>
<evidence type="ECO:0000256" key="8">
    <source>
        <dbReference type="RuleBase" id="RU361235"/>
    </source>
</evidence>
<evidence type="ECO:0000313" key="12">
    <source>
        <dbReference type="Proteomes" id="UP000824596"/>
    </source>
</evidence>
<evidence type="ECO:0000313" key="11">
    <source>
        <dbReference type="EMBL" id="KAH0967425.1"/>
    </source>
</evidence>
<dbReference type="GO" id="GO:0006629">
    <property type="term" value="P:lipid metabolic process"/>
    <property type="evidence" value="ECO:0007669"/>
    <property type="project" value="UniProtKB-KW"/>
</dbReference>
<keyword evidence="4 8" id="KW-0732">Signal</keyword>
<evidence type="ECO:0000256" key="6">
    <source>
        <dbReference type="ARBA" id="ARBA00023098"/>
    </source>
</evidence>
<evidence type="ECO:0000256" key="1">
    <source>
        <dbReference type="ARBA" id="ARBA00004613"/>
    </source>
</evidence>
<feature type="region of interest" description="Disordered" evidence="9">
    <location>
        <begin position="19"/>
        <end position="46"/>
    </location>
</feature>
<feature type="signal peptide" evidence="8">
    <location>
        <begin position="1"/>
        <end position="20"/>
    </location>
</feature>
<keyword evidence="3" id="KW-0964">Secreted</keyword>
<feature type="chain" id="PRO_5040544157" description="Carboxylic ester hydrolase" evidence="8">
    <location>
        <begin position="21"/>
        <end position="567"/>
    </location>
</feature>
<dbReference type="GeneID" id="68349196"/>
<dbReference type="InterPro" id="IPR019826">
    <property type="entry name" value="Carboxylesterase_B_AS"/>
</dbReference>